<comment type="caution">
    <text evidence="1">The sequence shown here is derived from an EMBL/GenBank/DDBJ whole genome shotgun (WGS) entry which is preliminary data.</text>
</comment>
<dbReference type="EMBL" id="JRNJ01000022">
    <property type="protein sequence ID" value="KGF29937.1"/>
    <property type="molecule type" value="Genomic_DNA"/>
</dbReference>
<organism evidence="1 2">
    <name type="scientific">Prevotella histicola JCM 15637 = DNF00424</name>
    <dbReference type="NCBI Taxonomy" id="1236504"/>
    <lineage>
        <taxon>Bacteria</taxon>
        <taxon>Pseudomonadati</taxon>
        <taxon>Bacteroidota</taxon>
        <taxon>Bacteroidia</taxon>
        <taxon>Bacteroidales</taxon>
        <taxon>Prevotellaceae</taxon>
        <taxon>Prevotella</taxon>
    </lineage>
</organism>
<evidence type="ECO:0000313" key="2">
    <source>
        <dbReference type="Proteomes" id="UP000029533"/>
    </source>
</evidence>
<dbReference type="AlphaFoldDB" id="A0AAW3FH83"/>
<evidence type="ECO:0000313" key="1">
    <source>
        <dbReference type="EMBL" id="KGF29937.1"/>
    </source>
</evidence>
<reference evidence="1 2" key="1">
    <citation type="submission" date="2014-07" db="EMBL/GenBank/DDBJ databases">
        <authorList>
            <person name="McCorrison J."/>
            <person name="Sanka R."/>
            <person name="Torralba M."/>
            <person name="Gillis M."/>
            <person name="Haft D.H."/>
            <person name="Methe B."/>
            <person name="Sutton G."/>
            <person name="Nelson K.E."/>
        </authorList>
    </citation>
    <scope>NUCLEOTIDE SEQUENCE [LARGE SCALE GENOMIC DNA]</scope>
    <source>
        <strain evidence="1 2">DNF00424</strain>
    </source>
</reference>
<dbReference type="Proteomes" id="UP000029533">
    <property type="component" value="Unassembled WGS sequence"/>
</dbReference>
<accession>A0AAW3FH83</accession>
<gene>
    <name evidence="1" type="ORF">HMPREF2132_01815</name>
</gene>
<dbReference type="RefSeq" id="WP_036868492.1">
    <property type="nucleotide sequence ID" value="NZ_JRNJ01000022.1"/>
</dbReference>
<name>A0AAW3FH83_9BACT</name>
<sequence length="116" mass="13709">MEKQEIEKLNAEYVEHLNTMDALCERMGRKFLYMDNFSILRFGKANMVEISEVLLFNMLRQESVFELFRKCVESAAKVKKEKPAWLHELIEKDNEVQTQYVVDSLLKSNGMKREGQ</sequence>
<protein>
    <submittedName>
        <fullName evidence="1">Uncharacterized protein</fullName>
    </submittedName>
</protein>
<proteinExistence type="predicted"/>